<keyword evidence="2" id="KW-1185">Reference proteome</keyword>
<gene>
    <name evidence="1" type="ORF">ACFO3F_10065</name>
</gene>
<name>A0ABV9DAA7_9MICO</name>
<protein>
    <recommendedName>
        <fullName evidence="3">DUF885 family protein</fullName>
    </recommendedName>
</protein>
<sequence>MDDTTVPVSMAQALEAFFADAAMSDHPATRARIIAVRRHLDVFLDTEAERALVPDERILVEAEREIDPVAAVARVAPPEALIAALPGFLEDAWLLPAQADARVQVRVVAQLAEWVTHHGLAPGMECFVHQIHTAVRDARRSIADRALPGAPPG</sequence>
<evidence type="ECO:0000313" key="1">
    <source>
        <dbReference type="EMBL" id="MFC4555592.1"/>
    </source>
</evidence>
<evidence type="ECO:0000313" key="2">
    <source>
        <dbReference type="Proteomes" id="UP001595955"/>
    </source>
</evidence>
<dbReference type="Proteomes" id="UP001595955">
    <property type="component" value="Unassembled WGS sequence"/>
</dbReference>
<dbReference type="RefSeq" id="WP_122823548.1">
    <property type="nucleotide sequence ID" value="NZ_CP033325.1"/>
</dbReference>
<proteinExistence type="predicted"/>
<reference evidence="2" key="1">
    <citation type="journal article" date="2019" name="Int. J. Syst. Evol. Microbiol.">
        <title>The Global Catalogue of Microorganisms (GCM) 10K type strain sequencing project: providing services to taxonomists for standard genome sequencing and annotation.</title>
        <authorList>
            <consortium name="The Broad Institute Genomics Platform"/>
            <consortium name="The Broad Institute Genome Sequencing Center for Infectious Disease"/>
            <person name="Wu L."/>
            <person name="Ma J."/>
        </authorList>
    </citation>
    <scope>NUCLEOTIDE SEQUENCE [LARGE SCALE GENOMIC DNA]</scope>
    <source>
        <strain evidence="2">JCM 3369</strain>
    </source>
</reference>
<accession>A0ABV9DAA7</accession>
<dbReference type="EMBL" id="JBHSGF010000006">
    <property type="protein sequence ID" value="MFC4555592.1"/>
    <property type="molecule type" value="Genomic_DNA"/>
</dbReference>
<evidence type="ECO:0008006" key="3">
    <source>
        <dbReference type="Google" id="ProtNLM"/>
    </source>
</evidence>
<comment type="caution">
    <text evidence="1">The sequence shown here is derived from an EMBL/GenBank/DDBJ whole genome shotgun (WGS) entry which is preliminary data.</text>
</comment>
<organism evidence="1 2">
    <name type="scientific">Georgenia faecalis</name>
    <dbReference type="NCBI Taxonomy" id="2483799"/>
    <lineage>
        <taxon>Bacteria</taxon>
        <taxon>Bacillati</taxon>
        <taxon>Actinomycetota</taxon>
        <taxon>Actinomycetes</taxon>
        <taxon>Micrococcales</taxon>
        <taxon>Bogoriellaceae</taxon>
        <taxon>Georgenia</taxon>
    </lineage>
</organism>